<dbReference type="Pfam" id="PF13561">
    <property type="entry name" value="adh_short_C2"/>
    <property type="match status" value="1"/>
</dbReference>
<evidence type="ECO:0000313" key="4">
    <source>
        <dbReference type="Proteomes" id="UP001153050"/>
    </source>
</evidence>
<accession>A0ABN8JHH8</accession>
<dbReference type="PRINTS" id="PR00080">
    <property type="entry name" value="SDRFAMILY"/>
</dbReference>
<sequence>MRFKGRVAIVTGGARGFGAAIAHLLSSEGAQVYAADLNAPQQTGLRALRLDVSDEKAWVAAVATVSSEAGQVDILVNNAGINIYPAAHEIELADWNRAIAVNQTGVMLGLRHVLPLMLLRGNGVVVNVSSTLGVVAVAGAIAYHATKGAVSQMTRNAAITYAAHGIRVNEVLPGISDTDLVRSQADEFTQASLTRTPMGRLGRATEIAAAVAFLASDDASFITGASLAVDGGYLAQ</sequence>
<dbReference type="EMBL" id="CAKXZT010000035">
    <property type="protein sequence ID" value="CAH2396162.1"/>
    <property type="molecule type" value="Genomic_DNA"/>
</dbReference>
<dbReference type="InterPro" id="IPR002347">
    <property type="entry name" value="SDR_fam"/>
</dbReference>
<name>A0ABN8JHH8_9HYPH</name>
<proteinExistence type="inferred from homology"/>
<keyword evidence="2" id="KW-0560">Oxidoreductase</keyword>
<dbReference type="PANTHER" id="PTHR24321:SF8">
    <property type="entry name" value="ESTRADIOL 17-BETA-DEHYDROGENASE 8-RELATED"/>
    <property type="match status" value="1"/>
</dbReference>
<dbReference type="SUPFAM" id="SSF51735">
    <property type="entry name" value="NAD(P)-binding Rossmann-fold domains"/>
    <property type="match status" value="1"/>
</dbReference>
<evidence type="ECO:0000313" key="3">
    <source>
        <dbReference type="EMBL" id="CAH2396162.1"/>
    </source>
</evidence>
<dbReference type="PANTHER" id="PTHR24321">
    <property type="entry name" value="DEHYDROGENASES, SHORT CHAIN"/>
    <property type="match status" value="1"/>
</dbReference>
<dbReference type="CDD" id="cd05233">
    <property type="entry name" value="SDR_c"/>
    <property type="match status" value="1"/>
</dbReference>
<protein>
    <submittedName>
        <fullName evidence="3">NAD(P)-dependent dehydrogenase, short-chain alcohol dehydrogenase family</fullName>
    </submittedName>
</protein>
<dbReference type="PRINTS" id="PR00081">
    <property type="entry name" value="GDHRDH"/>
</dbReference>
<evidence type="ECO:0000256" key="1">
    <source>
        <dbReference type="ARBA" id="ARBA00006484"/>
    </source>
</evidence>
<keyword evidence="4" id="KW-1185">Reference proteome</keyword>
<reference evidence="3 4" key="1">
    <citation type="submission" date="2022-03" db="EMBL/GenBank/DDBJ databases">
        <authorList>
            <person name="Brunel B."/>
        </authorList>
    </citation>
    <scope>NUCLEOTIDE SEQUENCE [LARGE SCALE GENOMIC DNA]</scope>
    <source>
        <strain evidence="3">STM5069sample</strain>
    </source>
</reference>
<dbReference type="Proteomes" id="UP001153050">
    <property type="component" value="Unassembled WGS sequence"/>
</dbReference>
<dbReference type="InterPro" id="IPR036291">
    <property type="entry name" value="NAD(P)-bd_dom_sf"/>
</dbReference>
<comment type="similarity">
    <text evidence="1">Belongs to the short-chain dehydrogenases/reductases (SDR) family.</text>
</comment>
<organism evidence="3 4">
    <name type="scientific">Mesorhizobium escarrei</name>
    <dbReference type="NCBI Taxonomy" id="666018"/>
    <lineage>
        <taxon>Bacteria</taxon>
        <taxon>Pseudomonadati</taxon>
        <taxon>Pseudomonadota</taxon>
        <taxon>Alphaproteobacteria</taxon>
        <taxon>Hyphomicrobiales</taxon>
        <taxon>Phyllobacteriaceae</taxon>
        <taxon>Mesorhizobium</taxon>
    </lineage>
</organism>
<gene>
    <name evidence="3" type="ORF">MES5069_130085</name>
</gene>
<dbReference type="Gene3D" id="3.40.50.720">
    <property type="entry name" value="NAD(P)-binding Rossmann-like Domain"/>
    <property type="match status" value="1"/>
</dbReference>
<evidence type="ECO:0000256" key="2">
    <source>
        <dbReference type="ARBA" id="ARBA00023002"/>
    </source>
</evidence>
<dbReference type="RefSeq" id="WP_254016765.1">
    <property type="nucleotide sequence ID" value="NZ_CAKXZT010000035.1"/>
</dbReference>
<comment type="caution">
    <text evidence="3">The sequence shown here is derived from an EMBL/GenBank/DDBJ whole genome shotgun (WGS) entry which is preliminary data.</text>
</comment>